<keyword evidence="8 11" id="KW-1133">Transmembrane helix</keyword>
<dbReference type="EMBL" id="NPKH01000041">
    <property type="protein sequence ID" value="PAP91455.1"/>
    <property type="molecule type" value="Genomic_DNA"/>
</dbReference>
<feature type="compositionally biased region" description="Basic and acidic residues" evidence="10">
    <location>
        <begin position="209"/>
        <end position="222"/>
    </location>
</feature>
<dbReference type="PANTHER" id="PTHR33446">
    <property type="entry name" value="PROTEIN TONB-RELATED"/>
    <property type="match status" value="1"/>
</dbReference>
<evidence type="ECO:0000313" key="14">
    <source>
        <dbReference type="Proteomes" id="UP000215931"/>
    </source>
</evidence>
<feature type="compositionally biased region" description="Pro residues" evidence="10">
    <location>
        <begin position="125"/>
        <end position="134"/>
    </location>
</feature>
<gene>
    <name evidence="13" type="ORF">CIT31_32865</name>
</gene>
<keyword evidence="9 11" id="KW-0472">Membrane</keyword>
<accession>A0A271K8T8</accession>
<evidence type="ECO:0000256" key="10">
    <source>
        <dbReference type="SAM" id="MobiDB-lite"/>
    </source>
</evidence>
<keyword evidence="5" id="KW-0997">Cell inner membrane</keyword>
<dbReference type="Pfam" id="PF13103">
    <property type="entry name" value="TonB_2"/>
    <property type="match status" value="1"/>
</dbReference>
<dbReference type="AlphaFoldDB" id="A0A271K8T8"/>
<name>A0A271K8T8_9HYPH</name>
<proteinExistence type="inferred from homology"/>
<protein>
    <submittedName>
        <fullName evidence="13">Energy transducer TonB</fullName>
    </submittedName>
</protein>
<feature type="region of interest" description="Disordered" evidence="10">
    <location>
        <begin position="163"/>
        <end position="246"/>
    </location>
</feature>
<reference evidence="13 14" key="1">
    <citation type="submission" date="2017-08" db="EMBL/GenBank/DDBJ databases">
        <title>Mesorhizobium wenxinae sp. nov., a novel rhizobial species isolated from root nodules of chickpea (Cicer arietinum L.).</title>
        <authorList>
            <person name="Zhang J."/>
        </authorList>
    </citation>
    <scope>NUCLEOTIDE SEQUENCE [LARGE SCALE GENOMIC DNA]</scope>
    <source>
        <strain evidence="14">WYCCWR 10019</strain>
    </source>
</reference>
<keyword evidence="6 11" id="KW-0812">Transmembrane</keyword>
<evidence type="ECO:0000256" key="9">
    <source>
        <dbReference type="ARBA" id="ARBA00023136"/>
    </source>
</evidence>
<keyword evidence="14" id="KW-1185">Reference proteome</keyword>
<keyword evidence="4" id="KW-1003">Cell membrane</keyword>
<keyword evidence="7" id="KW-0653">Protein transport</keyword>
<evidence type="ECO:0000256" key="2">
    <source>
        <dbReference type="ARBA" id="ARBA00006555"/>
    </source>
</evidence>
<feature type="region of interest" description="Disordered" evidence="10">
    <location>
        <begin position="108"/>
        <end position="143"/>
    </location>
</feature>
<sequence>MQETSSISATGPGTGPSTGPNTSQDTGAEIGVKPVEPLAQARPTGRVYTAAIIVSCLAHAAVAAVFLITPAGTFDFQHATQSEGSDQSGANVVGSALDREAPAMKVTLVPNPQPTKPAAAKAEKPVPPTKPPQPTTEATKQPLEPLPEAVKQSAAMPDILVSGAADDQSVVPKTPAQPTVQTESTEAPAAFAGQPPIPTARPSPPSRASEADEKRGTADGQDRSAQAASKGKKQNEAGTAAESSYRSDVLRKLSRVNRGVPPSVQATARNNAVVTFVIGNRGGINELRILQSSGSSDFDQVVLGIVRKAAPFPPIPTKVGNNLVFTGEIGPF</sequence>
<evidence type="ECO:0000256" key="5">
    <source>
        <dbReference type="ARBA" id="ARBA00022519"/>
    </source>
</evidence>
<evidence type="ECO:0000259" key="12">
    <source>
        <dbReference type="PROSITE" id="PS52015"/>
    </source>
</evidence>
<feature type="transmembrane region" description="Helical" evidence="11">
    <location>
        <begin position="47"/>
        <end position="68"/>
    </location>
</feature>
<feature type="domain" description="TonB C-terminal" evidence="12">
    <location>
        <begin position="244"/>
        <end position="332"/>
    </location>
</feature>
<comment type="caution">
    <text evidence="13">The sequence shown here is derived from an EMBL/GenBank/DDBJ whole genome shotgun (WGS) entry which is preliminary data.</text>
</comment>
<evidence type="ECO:0000256" key="8">
    <source>
        <dbReference type="ARBA" id="ARBA00022989"/>
    </source>
</evidence>
<feature type="compositionally biased region" description="Pro residues" evidence="10">
    <location>
        <begin position="195"/>
        <end position="205"/>
    </location>
</feature>
<feature type="compositionally biased region" description="Low complexity" evidence="10">
    <location>
        <begin position="1"/>
        <end position="23"/>
    </location>
</feature>
<evidence type="ECO:0000313" key="13">
    <source>
        <dbReference type="EMBL" id="PAP91455.1"/>
    </source>
</evidence>
<dbReference type="OrthoDB" id="8448705at2"/>
<dbReference type="SUPFAM" id="SSF74653">
    <property type="entry name" value="TolA/TonB C-terminal domain"/>
    <property type="match status" value="1"/>
</dbReference>
<evidence type="ECO:0000256" key="7">
    <source>
        <dbReference type="ARBA" id="ARBA00022927"/>
    </source>
</evidence>
<evidence type="ECO:0000256" key="1">
    <source>
        <dbReference type="ARBA" id="ARBA00004383"/>
    </source>
</evidence>
<dbReference type="GO" id="GO:0055085">
    <property type="term" value="P:transmembrane transport"/>
    <property type="evidence" value="ECO:0007669"/>
    <property type="project" value="InterPro"/>
</dbReference>
<evidence type="ECO:0000256" key="4">
    <source>
        <dbReference type="ARBA" id="ARBA00022475"/>
    </source>
</evidence>
<dbReference type="Gene3D" id="3.30.1150.10">
    <property type="match status" value="1"/>
</dbReference>
<dbReference type="GO" id="GO:0005886">
    <property type="term" value="C:plasma membrane"/>
    <property type="evidence" value="ECO:0007669"/>
    <property type="project" value="UniProtKB-SubCell"/>
</dbReference>
<dbReference type="Proteomes" id="UP000215931">
    <property type="component" value="Unassembled WGS sequence"/>
</dbReference>
<keyword evidence="3" id="KW-0813">Transport</keyword>
<dbReference type="GO" id="GO:0015031">
    <property type="term" value="P:protein transport"/>
    <property type="evidence" value="ECO:0007669"/>
    <property type="project" value="UniProtKB-KW"/>
</dbReference>
<comment type="similarity">
    <text evidence="2">Belongs to the TonB family.</text>
</comment>
<evidence type="ECO:0000256" key="3">
    <source>
        <dbReference type="ARBA" id="ARBA00022448"/>
    </source>
</evidence>
<feature type="region of interest" description="Disordered" evidence="10">
    <location>
        <begin position="1"/>
        <end position="28"/>
    </location>
</feature>
<dbReference type="InterPro" id="IPR037682">
    <property type="entry name" value="TonB_C"/>
</dbReference>
<evidence type="ECO:0000256" key="11">
    <source>
        <dbReference type="SAM" id="Phobius"/>
    </source>
</evidence>
<dbReference type="InterPro" id="IPR051045">
    <property type="entry name" value="TonB-dependent_transducer"/>
</dbReference>
<feature type="compositionally biased region" description="Polar residues" evidence="10">
    <location>
        <begin position="176"/>
        <end position="185"/>
    </location>
</feature>
<dbReference type="InterPro" id="IPR006260">
    <property type="entry name" value="TonB/TolA_C"/>
</dbReference>
<dbReference type="NCBIfam" id="TIGR01352">
    <property type="entry name" value="tonB_Cterm"/>
    <property type="match status" value="1"/>
</dbReference>
<dbReference type="PROSITE" id="PS52015">
    <property type="entry name" value="TONB_CTD"/>
    <property type="match status" value="1"/>
</dbReference>
<organism evidence="13 14">
    <name type="scientific">Mesorhizobium wenxiniae</name>
    <dbReference type="NCBI Taxonomy" id="2014805"/>
    <lineage>
        <taxon>Bacteria</taxon>
        <taxon>Pseudomonadati</taxon>
        <taxon>Pseudomonadota</taxon>
        <taxon>Alphaproteobacteria</taxon>
        <taxon>Hyphomicrobiales</taxon>
        <taxon>Phyllobacteriaceae</taxon>
        <taxon>Mesorhizobium</taxon>
    </lineage>
</organism>
<evidence type="ECO:0000256" key="6">
    <source>
        <dbReference type="ARBA" id="ARBA00022692"/>
    </source>
</evidence>
<comment type="subcellular location">
    <subcellularLocation>
        <location evidence="1">Cell inner membrane</location>
        <topology evidence="1">Single-pass membrane protein</topology>
        <orientation evidence="1">Periplasmic side</orientation>
    </subcellularLocation>
</comment>